<dbReference type="AlphaFoldDB" id="A0A5C6CZ37"/>
<accession>A0A5C6CZ37</accession>
<reference evidence="2 3" key="1">
    <citation type="submission" date="2019-02" db="EMBL/GenBank/DDBJ databases">
        <title>Deep-cultivation of Planctomycetes and their phenomic and genomic characterization uncovers novel biology.</title>
        <authorList>
            <person name="Wiegand S."/>
            <person name="Jogler M."/>
            <person name="Boedeker C."/>
            <person name="Pinto D."/>
            <person name="Vollmers J."/>
            <person name="Rivas-Marin E."/>
            <person name="Kohn T."/>
            <person name="Peeters S.H."/>
            <person name="Heuer A."/>
            <person name="Rast P."/>
            <person name="Oberbeckmann S."/>
            <person name="Bunk B."/>
            <person name="Jeske O."/>
            <person name="Meyerdierks A."/>
            <person name="Storesund J.E."/>
            <person name="Kallscheuer N."/>
            <person name="Luecker S."/>
            <person name="Lage O.M."/>
            <person name="Pohl T."/>
            <person name="Merkel B.J."/>
            <person name="Hornburger P."/>
            <person name="Mueller R.-W."/>
            <person name="Bruemmer F."/>
            <person name="Labrenz M."/>
            <person name="Spormann A.M."/>
            <person name="Op Den Camp H."/>
            <person name="Overmann J."/>
            <person name="Amann R."/>
            <person name="Jetten M.S.M."/>
            <person name="Mascher T."/>
            <person name="Medema M.H."/>
            <person name="Devos D.P."/>
            <person name="Kaster A.-K."/>
            <person name="Ovreas L."/>
            <person name="Rohde M."/>
            <person name="Galperin M.Y."/>
            <person name="Jogler C."/>
        </authorList>
    </citation>
    <scope>NUCLEOTIDE SEQUENCE [LARGE SCALE GENOMIC DNA]</scope>
    <source>
        <strain evidence="2 3">Pla144</strain>
    </source>
</reference>
<feature type="region of interest" description="Disordered" evidence="1">
    <location>
        <begin position="47"/>
        <end position="157"/>
    </location>
</feature>
<organism evidence="2 3">
    <name type="scientific">Bythopirellula polymerisocia</name>
    <dbReference type="NCBI Taxonomy" id="2528003"/>
    <lineage>
        <taxon>Bacteria</taxon>
        <taxon>Pseudomonadati</taxon>
        <taxon>Planctomycetota</taxon>
        <taxon>Planctomycetia</taxon>
        <taxon>Pirellulales</taxon>
        <taxon>Lacipirellulaceae</taxon>
        <taxon>Bythopirellula</taxon>
    </lineage>
</organism>
<feature type="compositionally biased region" description="Acidic residues" evidence="1">
    <location>
        <begin position="120"/>
        <end position="134"/>
    </location>
</feature>
<dbReference type="EMBL" id="SJPS01000001">
    <property type="protein sequence ID" value="TWU29892.1"/>
    <property type="molecule type" value="Genomic_DNA"/>
</dbReference>
<evidence type="ECO:0000313" key="3">
    <source>
        <dbReference type="Proteomes" id="UP000318437"/>
    </source>
</evidence>
<dbReference type="Proteomes" id="UP000318437">
    <property type="component" value="Unassembled WGS sequence"/>
</dbReference>
<feature type="compositionally biased region" description="Acidic residues" evidence="1">
    <location>
        <begin position="147"/>
        <end position="156"/>
    </location>
</feature>
<name>A0A5C6CZ37_9BACT</name>
<sequence>MTFASQNEPCSSHYSPRYRLGWLGCVVLACSGCWEEIHYIPSKSPIAQSAETESEAAAEQDHPTVPAPTSDELFGDNSEPETLSEEPRESLQDAIDTESVPSAETPLDEPQLAESHPEQPTDEPASDLFGEEEASTSADPVDKLDSEESEPTELEWGEVLRPSRTALAAWKMCSHWSYAAAIYAKGLGVEQYGDSLQHANNAAEILEMELPEFPHSEKDDLQAAVIDYLIHAGRMQLADQLADTRSPEYAALAELAIKSHVLLLVYTPKSQHLEPIVLAIRRAAEDSTLPPSLWEEFVKLLEQRAPYSAVKAAVLKLHQQVGDYLGGSLE</sequence>
<evidence type="ECO:0000313" key="2">
    <source>
        <dbReference type="EMBL" id="TWU29892.1"/>
    </source>
</evidence>
<dbReference type="RefSeq" id="WP_146447850.1">
    <property type="nucleotide sequence ID" value="NZ_SJPS01000001.1"/>
</dbReference>
<keyword evidence="3" id="KW-1185">Reference proteome</keyword>
<gene>
    <name evidence="2" type="ORF">Pla144_06720</name>
</gene>
<protein>
    <submittedName>
        <fullName evidence="2">Uncharacterized protein</fullName>
    </submittedName>
</protein>
<comment type="caution">
    <text evidence="2">The sequence shown here is derived from an EMBL/GenBank/DDBJ whole genome shotgun (WGS) entry which is preliminary data.</text>
</comment>
<proteinExistence type="predicted"/>
<dbReference type="OrthoDB" id="290325at2"/>
<evidence type="ECO:0000256" key="1">
    <source>
        <dbReference type="SAM" id="MobiDB-lite"/>
    </source>
</evidence>